<dbReference type="AlphaFoldDB" id="A0A256FNV9"/>
<dbReference type="Proteomes" id="UP000216345">
    <property type="component" value="Unassembled WGS sequence"/>
</dbReference>
<evidence type="ECO:0000313" key="1">
    <source>
        <dbReference type="EMBL" id="OYR16545.1"/>
    </source>
</evidence>
<sequence>MINAGYILSGEITLEKKATGETRHFTEGQAIAETVGQIHRGVTGDKPVTLIVFYAGAKGLPLSEPSADK</sequence>
<dbReference type="Gene3D" id="2.60.120.10">
    <property type="entry name" value="Jelly Rolls"/>
    <property type="match status" value="1"/>
</dbReference>
<reference evidence="1 2" key="1">
    <citation type="submission" date="2017-07" db="EMBL/GenBank/DDBJ databases">
        <title>Phylogenetic study on the rhizospheric bacterium Ochrobactrum sp. A44.</title>
        <authorList>
            <person name="Krzyzanowska D.M."/>
            <person name="Ossowicki A."/>
            <person name="Rajewska M."/>
            <person name="Maciag T."/>
            <person name="Kaczynski Z."/>
            <person name="Czerwicka M."/>
            <person name="Jafra S."/>
        </authorList>
    </citation>
    <scope>NUCLEOTIDE SEQUENCE [LARGE SCALE GENOMIC DNA]</scope>
    <source>
        <strain evidence="1 2">PR17</strain>
    </source>
</reference>
<comment type="caution">
    <text evidence="1">The sequence shown here is derived from an EMBL/GenBank/DDBJ whole genome shotgun (WGS) entry which is preliminary data.</text>
</comment>
<name>A0A256FNV9_9HYPH</name>
<dbReference type="InterPro" id="IPR014710">
    <property type="entry name" value="RmlC-like_jellyroll"/>
</dbReference>
<keyword evidence="2" id="KW-1185">Reference proteome</keyword>
<evidence type="ECO:0008006" key="3">
    <source>
        <dbReference type="Google" id="ProtNLM"/>
    </source>
</evidence>
<evidence type="ECO:0000313" key="2">
    <source>
        <dbReference type="Proteomes" id="UP000216345"/>
    </source>
</evidence>
<accession>A0A256FNV9</accession>
<dbReference type="InterPro" id="IPR011051">
    <property type="entry name" value="RmlC_Cupin_sf"/>
</dbReference>
<proteinExistence type="predicted"/>
<gene>
    <name evidence="1" type="ORF">CEV32_4178</name>
</gene>
<dbReference type="SUPFAM" id="SSF51182">
    <property type="entry name" value="RmlC-like cupins"/>
    <property type="match status" value="1"/>
</dbReference>
<protein>
    <recommendedName>
        <fullName evidence="3">Cupin domain-containing protein</fullName>
    </recommendedName>
</protein>
<dbReference type="EMBL" id="NNRK01000022">
    <property type="protein sequence ID" value="OYR16545.1"/>
    <property type="molecule type" value="Genomic_DNA"/>
</dbReference>
<organism evidence="1 2">
    <name type="scientific">Brucella rhizosphaerae</name>
    <dbReference type="NCBI Taxonomy" id="571254"/>
    <lineage>
        <taxon>Bacteria</taxon>
        <taxon>Pseudomonadati</taxon>
        <taxon>Pseudomonadota</taxon>
        <taxon>Alphaproteobacteria</taxon>
        <taxon>Hyphomicrobiales</taxon>
        <taxon>Brucellaceae</taxon>
        <taxon>Brucella/Ochrobactrum group</taxon>
        <taxon>Brucella</taxon>
    </lineage>
</organism>